<reference evidence="2 3" key="1">
    <citation type="submission" date="2024-05" db="EMBL/GenBank/DDBJ databases">
        <authorList>
            <person name="Duchaud E."/>
        </authorList>
    </citation>
    <scope>NUCLEOTIDE SEQUENCE [LARGE SCALE GENOMIC DNA]</scope>
    <source>
        <strain evidence="2">Ena-SAMPLE-TAB-13-05-2024-13:56:06:370-140305</strain>
    </source>
</reference>
<evidence type="ECO:0000313" key="3">
    <source>
        <dbReference type="Proteomes" id="UP001497602"/>
    </source>
</evidence>
<comment type="caution">
    <text evidence="2">The sequence shown here is derived from an EMBL/GenBank/DDBJ whole genome shotgun (WGS) entry which is preliminary data.</text>
</comment>
<name>A0ABM9PS84_9FLAO</name>
<dbReference type="Gene3D" id="3.50.50.60">
    <property type="entry name" value="FAD/NAD(P)-binding domain"/>
    <property type="match status" value="1"/>
</dbReference>
<dbReference type="Proteomes" id="UP001497602">
    <property type="component" value="Unassembled WGS sequence"/>
</dbReference>
<feature type="domain" description="FAD-binding" evidence="1">
    <location>
        <begin position="4"/>
        <end position="319"/>
    </location>
</feature>
<keyword evidence="3" id="KW-1185">Reference proteome</keyword>
<organism evidence="2 3">
    <name type="scientific">Tenacibaculum vairaonense</name>
    <dbReference type="NCBI Taxonomy" id="3137860"/>
    <lineage>
        <taxon>Bacteria</taxon>
        <taxon>Pseudomonadati</taxon>
        <taxon>Bacteroidota</taxon>
        <taxon>Flavobacteriia</taxon>
        <taxon>Flavobacteriales</taxon>
        <taxon>Flavobacteriaceae</taxon>
        <taxon>Tenacibaculum</taxon>
    </lineage>
</organism>
<dbReference type="PANTHER" id="PTHR43747">
    <property type="entry name" value="FAD-BINDING PROTEIN"/>
    <property type="match status" value="1"/>
</dbReference>
<gene>
    <name evidence="2" type="ORF">T190115A13A_90028</name>
</gene>
<dbReference type="InterPro" id="IPR036188">
    <property type="entry name" value="FAD/NAD-bd_sf"/>
</dbReference>
<accession>A0ABM9PS84</accession>
<dbReference type="InterPro" id="IPR050816">
    <property type="entry name" value="Flavin-dep_Halogenase_NPB"/>
</dbReference>
<evidence type="ECO:0000259" key="1">
    <source>
        <dbReference type="Pfam" id="PF01494"/>
    </source>
</evidence>
<dbReference type="Pfam" id="PF01494">
    <property type="entry name" value="FAD_binding_3"/>
    <property type="match status" value="1"/>
</dbReference>
<dbReference type="InterPro" id="IPR002938">
    <property type="entry name" value="FAD-bd"/>
</dbReference>
<dbReference type="PANTHER" id="PTHR43747:SF1">
    <property type="entry name" value="SLR1998 PROTEIN"/>
    <property type="match status" value="1"/>
</dbReference>
<dbReference type="RefSeq" id="WP_348740280.1">
    <property type="nucleotide sequence ID" value="NZ_CAXJRC010000046.1"/>
</dbReference>
<proteinExistence type="predicted"/>
<dbReference type="SUPFAM" id="SSF51905">
    <property type="entry name" value="FAD/NAD(P)-binding domain"/>
    <property type="match status" value="1"/>
</dbReference>
<evidence type="ECO:0000313" key="2">
    <source>
        <dbReference type="EMBL" id="CAL2108682.1"/>
    </source>
</evidence>
<dbReference type="EMBL" id="CAXJRC010000046">
    <property type="protein sequence ID" value="CAL2108682.1"/>
    <property type="molecule type" value="Genomic_DNA"/>
</dbReference>
<sequence>MTQETEIVIIGGGIAGCIAALSLADTFKVTIIDKLEKPMERVGESLAPAAQRILKQLGLLSTNEESIENGLYINNIGMQSYWGSDAVQFVDHLKNPDGCSLSLDRQQFESYLRSCVVKKGITCFWGYRFFNASLEKSNWNLTIKNDDQKNRKEYKITSKLVIDATGRGSHFSRSIGIKRLTFDQLISCWISLPNTATNTMSTIVSDALGWWYSVVTPNNKRVLSFQTDPDLVSRTTFKHKTDFLKLVASNSKMQPLITNVSINDINFHGTVSANSTKLLQPSGKQWIALGDAAISFDPLSSQGMFNAMATAMQVTDLLIANNFIHQYSTEKMAQFSYLYSQQIEAIWQHYLKHKSLFYTTEKRWNKHPFWQRRQEGISIVT</sequence>
<dbReference type="Gene3D" id="3.30.9.100">
    <property type="match status" value="1"/>
</dbReference>
<protein>
    <submittedName>
        <fullName evidence="2">Dehydrogenase</fullName>
    </submittedName>
</protein>